<evidence type="ECO:0000313" key="4">
    <source>
        <dbReference type="Proteomes" id="UP000799439"/>
    </source>
</evidence>
<accession>A0A9P4MNP9</accession>
<keyword evidence="2" id="KW-0812">Transmembrane</keyword>
<comment type="caution">
    <text evidence="3">The sequence shown here is derived from an EMBL/GenBank/DDBJ whole genome shotgun (WGS) entry which is preliminary data.</text>
</comment>
<feature type="transmembrane region" description="Helical" evidence="2">
    <location>
        <begin position="45"/>
        <end position="64"/>
    </location>
</feature>
<dbReference type="EMBL" id="ML996082">
    <property type="protein sequence ID" value="KAF2156434.1"/>
    <property type="molecule type" value="Genomic_DNA"/>
</dbReference>
<organism evidence="3 4">
    <name type="scientific">Myriangium duriaei CBS 260.36</name>
    <dbReference type="NCBI Taxonomy" id="1168546"/>
    <lineage>
        <taxon>Eukaryota</taxon>
        <taxon>Fungi</taxon>
        <taxon>Dikarya</taxon>
        <taxon>Ascomycota</taxon>
        <taxon>Pezizomycotina</taxon>
        <taxon>Dothideomycetes</taxon>
        <taxon>Dothideomycetidae</taxon>
        <taxon>Myriangiales</taxon>
        <taxon>Myriangiaceae</taxon>
        <taxon>Myriangium</taxon>
    </lineage>
</organism>
<proteinExistence type="predicted"/>
<reference evidence="3" key="1">
    <citation type="journal article" date="2020" name="Stud. Mycol.">
        <title>101 Dothideomycetes genomes: a test case for predicting lifestyles and emergence of pathogens.</title>
        <authorList>
            <person name="Haridas S."/>
            <person name="Albert R."/>
            <person name="Binder M."/>
            <person name="Bloem J."/>
            <person name="Labutti K."/>
            <person name="Salamov A."/>
            <person name="Andreopoulos B."/>
            <person name="Baker S."/>
            <person name="Barry K."/>
            <person name="Bills G."/>
            <person name="Bluhm B."/>
            <person name="Cannon C."/>
            <person name="Castanera R."/>
            <person name="Culley D."/>
            <person name="Daum C."/>
            <person name="Ezra D."/>
            <person name="Gonzalez J."/>
            <person name="Henrissat B."/>
            <person name="Kuo A."/>
            <person name="Liang C."/>
            <person name="Lipzen A."/>
            <person name="Lutzoni F."/>
            <person name="Magnuson J."/>
            <person name="Mondo S."/>
            <person name="Nolan M."/>
            <person name="Ohm R."/>
            <person name="Pangilinan J."/>
            <person name="Park H.-J."/>
            <person name="Ramirez L."/>
            <person name="Alfaro M."/>
            <person name="Sun H."/>
            <person name="Tritt A."/>
            <person name="Yoshinaga Y."/>
            <person name="Zwiers L.-H."/>
            <person name="Turgeon B."/>
            <person name="Goodwin S."/>
            <person name="Spatafora J."/>
            <person name="Crous P."/>
            <person name="Grigoriev I."/>
        </authorList>
    </citation>
    <scope>NUCLEOTIDE SEQUENCE</scope>
    <source>
        <strain evidence="3">CBS 260.36</strain>
    </source>
</reference>
<dbReference type="AlphaFoldDB" id="A0A9P4MNP9"/>
<feature type="transmembrane region" description="Helical" evidence="2">
    <location>
        <begin position="76"/>
        <end position="97"/>
    </location>
</feature>
<sequence>MAVESSKPAKATTPYRGLRIAMLVSFIPTFVLCIVHSALTHIPVPGTGLIPLFFSGILSLALIIRGRIENNAVSLVIFFVDIVLATSYMLVLVFTYIEVPGGNYWNNHEEMLAAYATFGLWANFFCHAHIAMLTLWKCLKNLNTPSLSALKMQRGPDTCPNCQYGLRNETAAREGVYHDHTERKNVGPIRLSETDDEEANENDGLLAAEASRAGYVRDSSS</sequence>
<keyword evidence="4" id="KW-1185">Reference proteome</keyword>
<protein>
    <submittedName>
        <fullName evidence="3">Uncharacterized protein</fullName>
    </submittedName>
</protein>
<gene>
    <name evidence="3" type="ORF">K461DRAFT_318992</name>
</gene>
<evidence type="ECO:0000313" key="3">
    <source>
        <dbReference type="EMBL" id="KAF2156434.1"/>
    </source>
</evidence>
<name>A0A9P4MNP9_9PEZI</name>
<evidence type="ECO:0000256" key="1">
    <source>
        <dbReference type="SAM" id="MobiDB-lite"/>
    </source>
</evidence>
<feature type="transmembrane region" description="Helical" evidence="2">
    <location>
        <begin position="20"/>
        <end position="39"/>
    </location>
</feature>
<evidence type="ECO:0000256" key="2">
    <source>
        <dbReference type="SAM" id="Phobius"/>
    </source>
</evidence>
<keyword evidence="2" id="KW-1133">Transmembrane helix</keyword>
<feature type="region of interest" description="Disordered" evidence="1">
    <location>
        <begin position="184"/>
        <end position="205"/>
    </location>
</feature>
<dbReference type="Proteomes" id="UP000799439">
    <property type="component" value="Unassembled WGS sequence"/>
</dbReference>
<feature type="transmembrane region" description="Helical" evidence="2">
    <location>
        <begin position="112"/>
        <end position="136"/>
    </location>
</feature>
<dbReference type="OrthoDB" id="5241710at2759"/>
<keyword evidence="2" id="KW-0472">Membrane</keyword>